<feature type="active site" description="Proton acceptor; for ring-opening step" evidence="2">
    <location>
        <position position="137"/>
    </location>
</feature>
<comment type="caution">
    <text evidence="2">Lacks conserved residue(s) required for the propagation of feature annotation.</text>
</comment>
<dbReference type="InterPro" id="IPR004547">
    <property type="entry name" value="Glucosamine6P_isomerase"/>
</dbReference>
<dbReference type="EC" id="3.5.99.6" evidence="2"/>
<feature type="active site" description="Proton acceptor; for enolization step" evidence="2">
    <location>
        <position position="67"/>
    </location>
</feature>
<dbReference type="GO" id="GO:0004342">
    <property type="term" value="F:glucosamine-6-phosphate deaminase activity"/>
    <property type="evidence" value="ECO:0007669"/>
    <property type="project" value="UniProtKB-EC"/>
</dbReference>
<dbReference type="EMBL" id="JBHLZN010000001">
    <property type="protein sequence ID" value="MFB9885525.1"/>
    <property type="molecule type" value="Genomic_DNA"/>
</dbReference>
<dbReference type="HAMAP" id="MF_01241">
    <property type="entry name" value="GlcN6P_deamin"/>
    <property type="match status" value="1"/>
</dbReference>
<name>A0ABV5Z9J7_9GAMM</name>
<keyword evidence="5" id="KW-1185">Reference proteome</keyword>
<reference evidence="4 5" key="1">
    <citation type="submission" date="2024-09" db="EMBL/GenBank/DDBJ databases">
        <authorList>
            <person name="Sun Q."/>
            <person name="Mori K."/>
        </authorList>
    </citation>
    <scope>NUCLEOTIDE SEQUENCE [LARGE SCALE GENOMIC DNA]</scope>
    <source>
        <strain evidence="4 5">ATCC 51285</strain>
    </source>
</reference>
<dbReference type="Pfam" id="PF01182">
    <property type="entry name" value="Glucosamine_iso"/>
    <property type="match status" value="1"/>
</dbReference>
<comment type="similarity">
    <text evidence="2">Belongs to the glucosamine/galactosamine-6-phosphate isomerase family. NagB subfamily.</text>
</comment>
<sequence length="266" mass="28463">MQVVIVADAEAAARTSAAILIEQVSNKPDSVLGLATGSTPLAVYAQLVAAYRRGAVSFAKVSTFNLDEYLGLNAEHPQSYHYYMHEHLFAHLDIPAQNSHLPQGWGDPWQAAADYENAIQAAGGIDLQLLGIGRNGHIGFNEPGSSLASRTRIKALTPATLEDNQRFFAAGEFQPTLSITMGIGTILEARKILLLATGAAKAEAVAAMVEGPVSAACPASALQLHPQTILVVDEAAAVGLQYVDYYRQAQREQERLLAQRGQYAQP</sequence>
<evidence type="ECO:0000313" key="4">
    <source>
        <dbReference type="EMBL" id="MFB9885525.1"/>
    </source>
</evidence>
<dbReference type="InterPro" id="IPR006148">
    <property type="entry name" value="Glc/Gal-6P_isomerase"/>
</dbReference>
<evidence type="ECO:0000256" key="2">
    <source>
        <dbReference type="HAMAP-Rule" id="MF_01241"/>
    </source>
</evidence>
<comment type="catalytic activity">
    <reaction evidence="2">
        <text>alpha-D-glucosamine 6-phosphate + H2O = beta-D-fructose 6-phosphate + NH4(+)</text>
        <dbReference type="Rhea" id="RHEA:12172"/>
        <dbReference type="ChEBI" id="CHEBI:15377"/>
        <dbReference type="ChEBI" id="CHEBI:28938"/>
        <dbReference type="ChEBI" id="CHEBI:57634"/>
        <dbReference type="ChEBI" id="CHEBI:75989"/>
        <dbReference type="EC" id="3.5.99.6"/>
    </reaction>
</comment>
<feature type="active site" description="For ring-opening step" evidence="2">
    <location>
        <position position="142"/>
    </location>
</feature>
<evidence type="ECO:0000259" key="3">
    <source>
        <dbReference type="Pfam" id="PF01182"/>
    </source>
</evidence>
<feature type="active site" description="For ring-opening step" evidence="2">
    <location>
        <position position="135"/>
    </location>
</feature>
<dbReference type="RefSeq" id="WP_027313619.1">
    <property type="nucleotide sequence ID" value="NZ_JBHLZN010000001.1"/>
</dbReference>
<dbReference type="SUPFAM" id="SSF100950">
    <property type="entry name" value="NagB/RpiA/CoA transferase-like"/>
    <property type="match status" value="1"/>
</dbReference>
<feature type="domain" description="Glucosamine/galactosamine-6-phosphate isomerase" evidence="3">
    <location>
        <begin position="9"/>
        <end position="224"/>
    </location>
</feature>
<keyword evidence="2" id="KW-0119">Carbohydrate metabolism</keyword>
<dbReference type="Proteomes" id="UP001589628">
    <property type="component" value="Unassembled WGS sequence"/>
</dbReference>
<evidence type="ECO:0000313" key="5">
    <source>
        <dbReference type="Proteomes" id="UP001589628"/>
    </source>
</evidence>
<dbReference type="Gene3D" id="3.40.50.1360">
    <property type="match status" value="1"/>
</dbReference>
<accession>A0ABV5Z9J7</accession>
<dbReference type="PANTHER" id="PTHR11280:SF5">
    <property type="entry name" value="GLUCOSAMINE-6-PHOSPHATE ISOMERASE"/>
    <property type="match status" value="1"/>
</dbReference>
<proteinExistence type="inferred from homology"/>
<dbReference type="NCBIfam" id="NF001684">
    <property type="entry name" value="PRK00443.1-4"/>
    <property type="match status" value="1"/>
</dbReference>
<dbReference type="PROSITE" id="PS01161">
    <property type="entry name" value="GLC_GALNAC_ISOMERASE"/>
    <property type="match status" value="1"/>
</dbReference>
<organism evidence="4 5">
    <name type="scientific">Balneatrix alpica</name>
    <dbReference type="NCBI Taxonomy" id="75684"/>
    <lineage>
        <taxon>Bacteria</taxon>
        <taxon>Pseudomonadati</taxon>
        <taxon>Pseudomonadota</taxon>
        <taxon>Gammaproteobacteria</taxon>
        <taxon>Oceanospirillales</taxon>
        <taxon>Balneatrichaceae</taxon>
        <taxon>Balneatrix</taxon>
    </lineage>
</organism>
<dbReference type="InterPro" id="IPR018321">
    <property type="entry name" value="Glucosamine6P_isomerase_CS"/>
</dbReference>
<dbReference type="NCBIfam" id="TIGR00502">
    <property type="entry name" value="nagB"/>
    <property type="match status" value="1"/>
</dbReference>
<comment type="function">
    <text evidence="2">Catalyzes the reversible isomerization-deamination of glucosamine 6-phosphate (GlcN6P) to form fructose 6-phosphate (Fru6P) and ammonium ion.</text>
</comment>
<keyword evidence="1 2" id="KW-0378">Hydrolase</keyword>
<comment type="subunit">
    <text evidence="2">Homohexamer.</text>
</comment>
<gene>
    <name evidence="2 4" type="primary">nagB</name>
    <name evidence="4" type="ORF">ACFFLH_03775</name>
</gene>
<dbReference type="InterPro" id="IPR037171">
    <property type="entry name" value="NagB/RpiA_transferase-like"/>
</dbReference>
<dbReference type="CDD" id="cd01399">
    <property type="entry name" value="GlcN6P_deaminase"/>
    <property type="match status" value="1"/>
</dbReference>
<comment type="pathway">
    <text evidence="2">Amino-sugar metabolism; N-acetylneuraminate degradation; D-fructose 6-phosphate from N-acetylneuraminate: step 5/5.</text>
</comment>
<protein>
    <recommendedName>
        <fullName evidence="2">Glucosamine-6-phosphate deaminase</fullName>
        <ecNumber evidence="2">3.5.99.6</ecNumber>
    </recommendedName>
    <alternativeName>
        <fullName evidence="2">GlcN6P deaminase</fullName>
        <shortName evidence="2">GNPDA</shortName>
    </alternativeName>
    <alternativeName>
        <fullName evidence="2">Glucosamine-6-phosphate isomerase</fullName>
    </alternativeName>
</protein>
<comment type="caution">
    <text evidence="4">The sequence shown here is derived from an EMBL/GenBank/DDBJ whole genome shotgun (WGS) entry which is preliminary data.</text>
</comment>
<evidence type="ECO:0000256" key="1">
    <source>
        <dbReference type="ARBA" id="ARBA00022801"/>
    </source>
</evidence>
<dbReference type="PANTHER" id="PTHR11280">
    <property type="entry name" value="GLUCOSAMINE-6-PHOSPHATE ISOMERASE"/>
    <property type="match status" value="1"/>
</dbReference>